<dbReference type="SUPFAM" id="SSF52540">
    <property type="entry name" value="P-loop containing nucleoside triphosphate hydrolases"/>
    <property type="match status" value="1"/>
</dbReference>
<proteinExistence type="predicted"/>
<dbReference type="GO" id="GO:0003866">
    <property type="term" value="F:3-phosphoshikimate 1-carboxyvinyltransferase activity"/>
    <property type="evidence" value="ECO:0007669"/>
    <property type="project" value="TreeGrafter"/>
</dbReference>
<dbReference type="EMBL" id="NAJQ01000682">
    <property type="protein sequence ID" value="TKA66033.1"/>
    <property type="molecule type" value="Genomic_DNA"/>
</dbReference>
<dbReference type="AlphaFoldDB" id="A0A4U0WU01"/>
<dbReference type="OrthoDB" id="4415835at2759"/>
<name>A0A4U0WU01_9PEZI</name>
<dbReference type="GO" id="GO:0009423">
    <property type="term" value="P:chorismate biosynthetic process"/>
    <property type="evidence" value="ECO:0007669"/>
    <property type="project" value="TreeGrafter"/>
</dbReference>
<comment type="caution">
    <text evidence="2">The sequence shown here is derived from an EMBL/GenBank/DDBJ whole genome shotgun (WGS) entry which is preliminary data.</text>
</comment>
<organism evidence="2 3">
    <name type="scientific">Friedmanniomyces simplex</name>
    <dbReference type="NCBI Taxonomy" id="329884"/>
    <lineage>
        <taxon>Eukaryota</taxon>
        <taxon>Fungi</taxon>
        <taxon>Dikarya</taxon>
        <taxon>Ascomycota</taxon>
        <taxon>Pezizomycotina</taxon>
        <taxon>Dothideomycetes</taxon>
        <taxon>Dothideomycetidae</taxon>
        <taxon>Mycosphaerellales</taxon>
        <taxon>Teratosphaeriaceae</taxon>
        <taxon>Friedmanniomyces</taxon>
    </lineage>
</organism>
<feature type="non-terminal residue" evidence="2">
    <location>
        <position position="267"/>
    </location>
</feature>
<gene>
    <name evidence="2" type="ORF">B0A55_09857</name>
</gene>
<dbReference type="InterPro" id="IPR031322">
    <property type="entry name" value="Shikimate/glucono_kinase"/>
</dbReference>
<dbReference type="PANTHER" id="PTHR21090">
    <property type="entry name" value="AROM/DEHYDROQUINATE SYNTHASE"/>
    <property type="match status" value="1"/>
</dbReference>
<dbReference type="Gene3D" id="3.40.50.300">
    <property type="entry name" value="P-loop containing nucleotide triphosphate hydrolases"/>
    <property type="match status" value="1"/>
</dbReference>
<feature type="region of interest" description="Disordered" evidence="1">
    <location>
        <begin position="23"/>
        <end position="63"/>
    </location>
</feature>
<reference evidence="2 3" key="1">
    <citation type="submission" date="2017-03" db="EMBL/GenBank/DDBJ databases">
        <title>Genomes of endolithic fungi from Antarctica.</title>
        <authorList>
            <person name="Coleine C."/>
            <person name="Masonjones S."/>
            <person name="Stajich J.E."/>
        </authorList>
    </citation>
    <scope>NUCLEOTIDE SEQUENCE [LARGE SCALE GENOMIC DNA]</scope>
    <source>
        <strain evidence="2 3">CCFEE 5184</strain>
    </source>
</reference>
<keyword evidence="3" id="KW-1185">Reference proteome</keyword>
<dbReference type="PANTHER" id="PTHR21090:SF27">
    <property type="entry name" value="QUINATE REPRESSOR PROTEIN"/>
    <property type="match status" value="1"/>
</dbReference>
<dbReference type="InterPro" id="IPR027417">
    <property type="entry name" value="P-loop_NTPase"/>
</dbReference>
<evidence type="ECO:0000313" key="2">
    <source>
        <dbReference type="EMBL" id="TKA66033.1"/>
    </source>
</evidence>
<dbReference type="Proteomes" id="UP000309340">
    <property type="component" value="Unassembled WGS sequence"/>
</dbReference>
<dbReference type="Pfam" id="PF01202">
    <property type="entry name" value="SKI"/>
    <property type="match status" value="1"/>
</dbReference>
<dbReference type="STRING" id="329884.A0A4U0WU01"/>
<evidence type="ECO:0000256" key="1">
    <source>
        <dbReference type="SAM" id="MobiDB-lite"/>
    </source>
</evidence>
<accession>A0A4U0WU01</accession>
<sequence length="267" mass="29598">MAMAVMHAGMKRSYDQIRDIDYPISTPRSRDASPPPGNSRETSALPGLRSGHDTPSSDWTEAQRKASFEHDASIVLIGVKGVGKSSLGVLAATAYHRRLVDIEKCFLDTTGSTSQTYRKLHGADAYHRKHCQVLKHTLDAYDKNSVIICSFSDLEHDGNAILGDYADSHAVIHVTRDAAGVQSHLQVWDVQRVQQLLRATGPRLRSCANFEFFNLTEKLAATESQDAQVQAKSGSLFLTLKRVERDFLKLLRNILGDHKRVPSHHSA</sequence>
<protein>
    <submittedName>
        <fullName evidence="2">Uncharacterized protein</fullName>
    </submittedName>
</protein>
<evidence type="ECO:0000313" key="3">
    <source>
        <dbReference type="Proteomes" id="UP000309340"/>
    </source>
</evidence>